<proteinExistence type="predicted"/>
<comment type="caution">
    <text evidence="1">The sequence shown here is derived from an EMBL/GenBank/DDBJ whole genome shotgun (WGS) entry which is preliminary data.</text>
</comment>
<dbReference type="Proteomes" id="UP000697710">
    <property type="component" value="Unassembled WGS sequence"/>
</dbReference>
<sequence length="333" mass="36509">MIVLGGSMLCGAPPAQALDLPYTETFSAPDGSAWPTPWFAGGQHVTVWDVQNARGRLNGDPGFVARMILPDFAEVDVEVSVTFEFEDVANQGIGFYVRQNGGTLQEYLPHGQGYAMFLKGDWLWPEDLGIWREIDGVETQFATGYDPVPGGLENGVRYRLRYRVTQDDPATTRLQAKVWPESDPEPSLWTVETTDTRTELQGTAGSFAADIYNFSGFGHIFLDDLEIVRIGDPAGVDGVDARVPPRLQVRPNPLTNRAEIHLNLEAATFATLRVVDARGRLVATPLQQTMPAGPSSSVWPVQDAQRRPLAAGVYFLRLQTGSEVVRRIVVAGP</sequence>
<dbReference type="InterPro" id="IPR026444">
    <property type="entry name" value="Secre_tail"/>
</dbReference>
<reference evidence="1" key="2">
    <citation type="journal article" date="2021" name="Microbiome">
        <title>Successional dynamics and alternative stable states in a saline activated sludge microbial community over 9 years.</title>
        <authorList>
            <person name="Wang Y."/>
            <person name="Ye J."/>
            <person name="Ju F."/>
            <person name="Liu L."/>
            <person name="Boyd J.A."/>
            <person name="Deng Y."/>
            <person name="Parks D.H."/>
            <person name="Jiang X."/>
            <person name="Yin X."/>
            <person name="Woodcroft B.J."/>
            <person name="Tyson G.W."/>
            <person name="Hugenholtz P."/>
            <person name="Polz M.F."/>
            <person name="Zhang T."/>
        </authorList>
    </citation>
    <scope>NUCLEOTIDE SEQUENCE</scope>
    <source>
        <strain evidence="1">HKST-UBA01</strain>
    </source>
</reference>
<gene>
    <name evidence="1" type="ORF">KC729_17200</name>
</gene>
<accession>A0A956M1V5</accession>
<name>A0A956M1V5_UNCEI</name>
<dbReference type="AlphaFoldDB" id="A0A956M1V5"/>
<protein>
    <submittedName>
        <fullName evidence="1">T9SS type A sorting domain-containing protein</fullName>
    </submittedName>
</protein>
<dbReference type="EMBL" id="JAGQHR010000690">
    <property type="protein sequence ID" value="MCA9729428.1"/>
    <property type="molecule type" value="Genomic_DNA"/>
</dbReference>
<reference evidence="1" key="1">
    <citation type="submission" date="2020-04" db="EMBL/GenBank/DDBJ databases">
        <authorList>
            <person name="Zhang T."/>
        </authorList>
    </citation>
    <scope>NUCLEOTIDE SEQUENCE</scope>
    <source>
        <strain evidence="1">HKST-UBA01</strain>
    </source>
</reference>
<evidence type="ECO:0000313" key="2">
    <source>
        <dbReference type="Proteomes" id="UP000697710"/>
    </source>
</evidence>
<dbReference type="Gene3D" id="2.60.40.4070">
    <property type="match status" value="1"/>
</dbReference>
<dbReference type="NCBIfam" id="TIGR04183">
    <property type="entry name" value="Por_Secre_tail"/>
    <property type="match status" value="1"/>
</dbReference>
<organism evidence="1 2">
    <name type="scientific">Eiseniibacteriota bacterium</name>
    <dbReference type="NCBI Taxonomy" id="2212470"/>
    <lineage>
        <taxon>Bacteria</taxon>
        <taxon>Candidatus Eiseniibacteriota</taxon>
    </lineage>
</organism>
<evidence type="ECO:0000313" key="1">
    <source>
        <dbReference type="EMBL" id="MCA9729428.1"/>
    </source>
</evidence>